<sequence length="425" mass="44597">MLSRMSRLRLLGAALAAAGLAVGAALAVPGPASAAALTEVTNFGTNPSNLRMYLYVPDTVAARPGLLVVNHYCTGSGPAMYSGTQFASLADRYGYIVVYPSVTRSSKCFDVSSPQALRRDGGSDPVGIKSMVDYVRQRYPVDSQRIFTTGTSSGAMMTNVLLGDYPDVFRAGAAFAGVPFGCFATTNGSEWNSECANGQVLKTPQQWGDLVRNAYPGYTGPRPRMQIWHGTNDETLRYPNFGEQIDQWTNVHGLSQTPDYTDSPQSGYTRTRYGGTGGTATVEAISMQGVTHNLPVDAAQAIRFFGLDTVPPTSPPPTTPNPAGGCTATYAITGSWGGGFQADVKVTNNSGSPIRGWSVSWNYQNGQQVSSAWNATVTTSGTLVTARNAAYNGSLAPSASTSFGFTGSAGATNPVPSIVSCTTTA</sequence>
<reference evidence="5 6" key="1">
    <citation type="submission" date="2018-05" db="EMBL/GenBank/DDBJ databases">
        <title>Micromonospora from Atacama Desert.</title>
        <authorList>
            <person name="Carro L."/>
            <person name="Goodfellow M."/>
            <person name="Klenk H.-P."/>
        </authorList>
    </citation>
    <scope>NUCLEOTIDE SEQUENCE [LARGE SCALE GENOMIC DNA]</scope>
    <source>
        <strain evidence="5 6">LB41</strain>
    </source>
</reference>
<protein>
    <submittedName>
        <fullName evidence="5">Esterase</fullName>
    </submittedName>
</protein>
<dbReference type="PANTHER" id="PTHR43037">
    <property type="entry name" value="UNNAMED PRODUCT-RELATED"/>
    <property type="match status" value="1"/>
</dbReference>
<dbReference type="Proteomes" id="UP000274694">
    <property type="component" value="Unassembled WGS sequence"/>
</dbReference>
<dbReference type="Pfam" id="PF10503">
    <property type="entry name" value="Esterase_PHB"/>
    <property type="match status" value="1"/>
</dbReference>
<dbReference type="RefSeq" id="WP_124778944.1">
    <property type="nucleotide sequence ID" value="NZ_QGTA01000202.1"/>
</dbReference>
<dbReference type="NCBIfam" id="TIGR01840">
    <property type="entry name" value="esterase_phb"/>
    <property type="match status" value="1"/>
</dbReference>
<dbReference type="PANTHER" id="PTHR43037:SF5">
    <property type="entry name" value="FERULOYL ESTERASE"/>
    <property type="match status" value="1"/>
</dbReference>
<organism evidence="5 6">
    <name type="scientific">Micromonospora chalcea</name>
    <dbReference type="NCBI Taxonomy" id="1874"/>
    <lineage>
        <taxon>Bacteria</taxon>
        <taxon>Bacillati</taxon>
        <taxon>Actinomycetota</taxon>
        <taxon>Actinomycetes</taxon>
        <taxon>Micromonosporales</taxon>
        <taxon>Micromonosporaceae</taxon>
        <taxon>Micromonospora</taxon>
    </lineage>
</organism>
<dbReference type="InterPro" id="IPR029058">
    <property type="entry name" value="AB_hydrolase_fold"/>
</dbReference>
<keyword evidence="2" id="KW-0378">Hydrolase</keyword>
<dbReference type="InterPro" id="IPR001919">
    <property type="entry name" value="CBD2"/>
</dbReference>
<comment type="caution">
    <text evidence="5">The sequence shown here is derived from an EMBL/GenBank/DDBJ whole genome shotgun (WGS) entry which is preliminary data.</text>
</comment>
<dbReference type="SMART" id="SM00637">
    <property type="entry name" value="CBD_II"/>
    <property type="match status" value="1"/>
</dbReference>
<evidence type="ECO:0000313" key="5">
    <source>
        <dbReference type="EMBL" id="RQW91644.1"/>
    </source>
</evidence>
<name>A0ABX9Y4H3_MICCH</name>
<proteinExistence type="predicted"/>
<feature type="signal peptide" evidence="3">
    <location>
        <begin position="1"/>
        <end position="34"/>
    </location>
</feature>
<feature type="chain" id="PRO_5045148641" evidence="3">
    <location>
        <begin position="35"/>
        <end position="425"/>
    </location>
</feature>
<evidence type="ECO:0000256" key="1">
    <source>
        <dbReference type="ARBA" id="ARBA00022729"/>
    </source>
</evidence>
<dbReference type="PROSITE" id="PS51318">
    <property type="entry name" value="TAT"/>
    <property type="match status" value="1"/>
</dbReference>
<evidence type="ECO:0000256" key="3">
    <source>
        <dbReference type="SAM" id="SignalP"/>
    </source>
</evidence>
<dbReference type="EMBL" id="QGTA01000202">
    <property type="protein sequence ID" value="RQW91644.1"/>
    <property type="molecule type" value="Genomic_DNA"/>
</dbReference>
<dbReference type="InterPro" id="IPR006311">
    <property type="entry name" value="TAT_signal"/>
</dbReference>
<dbReference type="InterPro" id="IPR010126">
    <property type="entry name" value="Esterase_phb"/>
</dbReference>
<feature type="domain" description="CBM2" evidence="4">
    <location>
        <begin position="319"/>
        <end position="425"/>
    </location>
</feature>
<keyword evidence="1 3" id="KW-0732">Signal</keyword>
<dbReference type="InterPro" id="IPR008965">
    <property type="entry name" value="CBM2/CBM3_carb-bd_dom_sf"/>
</dbReference>
<accession>A0ABX9Y4H3</accession>
<evidence type="ECO:0000256" key="2">
    <source>
        <dbReference type="ARBA" id="ARBA00022801"/>
    </source>
</evidence>
<dbReference type="SUPFAM" id="SSF49384">
    <property type="entry name" value="Carbohydrate-binding domain"/>
    <property type="match status" value="1"/>
</dbReference>
<dbReference type="InterPro" id="IPR012291">
    <property type="entry name" value="CBM2_carb-bd_dom_sf"/>
</dbReference>
<gene>
    <name evidence="5" type="ORF">DLJ60_16695</name>
</gene>
<dbReference type="PROSITE" id="PS51173">
    <property type="entry name" value="CBM2"/>
    <property type="match status" value="1"/>
</dbReference>
<keyword evidence="6" id="KW-1185">Reference proteome</keyword>
<dbReference type="SUPFAM" id="SSF53474">
    <property type="entry name" value="alpha/beta-Hydrolases"/>
    <property type="match status" value="2"/>
</dbReference>
<dbReference type="Pfam" id="PF00553">
    <property type="entry name" value="CBM_2"/>
    <property type="match status" value="1"/>
</dbReference>
<dbReference type="InterPro" id="IPR050955">
    <property type="entry name" value="Plant_Biomass_Hydrol_Est"/>
</dbReference>
<evidence type="ECO:0000259" key="4">
    <source>
        <dbReference type="PROSITE" id="PS51173"/>
    </source>
</evidence>
<dbReference type="Gene3D" id="2.60.40.290">
    <property type="match status" value="1"/>
</dbReference>
<evidence type="ECO:0000313" key="6">
    <source>
        <dbReference type="Proteomes" id="UP000274694"/>
    </source>
</evidence>
<dbReference type="Gene3D" id="3.40.50.1820">
    <property type="entry name" value="alpha/beta hydrolase"/>
    <property type="match status" value="1"/>
</dbReference>